<dbReference type="Pfam" id="PF01370">
    <property type="entry name" value="Epimerase"/>
    <property type="match status" value="1"/>
</dbReference>
<dbReference type="Gene3D" id="3.40.50.720">
    <property type="entry name" value="NAD(P)-binding Rossmann-like Domain"/>
    <property type="match status" value="1"/>
</dbReference>
<feature type="domain" description="NAD-dependent epimerase/dehydratase" evidence="2">
    <location>
        <begin position="35"/>
        <end position="264"/>
    </location>
</feature>
<dbReference type="InterPro" id="IPR001509">
    <property type="entry name" value="Epimerase_deHydtase"/>
</dbReference>
<gene>
    <name evidence="3" type="ORF">ENW73_00785</name>
</gene>
<evidence type="ECO:0000256" key="1">
    <source>
        <dbReference type="ARBA" id="ARBA00007637"/>
    </source>
</evidence>
<dbReference type="AlphaFoldDB" id="A0A7C6A7X8"/>
<dbReference type="SUPFAM" id="SSF51735">
    <property type="entry name" value="NAD(P)-binding Rossmann-fold domains"/>
    <property type="match status" value="1"/>
</dbReference>
<dbReference type="InterPro" id="IPR036291">
    <property type="entry name" value="NAD(P)-bd_dom_sf"/>
</dbReference>
<accession>A0A7C6A7X8</accession>
<reference evidence="3" key="1">
    <citation type="journal article" date="2020" name="mSystems">
        <title>Genome- and Community-Level Interaction Insights into Carbon Utilization and Element Cycling Functions of Hydrothermarchaeota in Hydrothermal Sediment.</title>
        <authorList>
            <person name="Zhou Z."/>
            <person name="Liu Y."/>
            <person name="Xu W."/>
            <person name="Pan J."/>
            <person name="Luo Z.H."/>
            <person name="Li M."/>
        </authorList>
    </citation>
    <scope>NUCLEOTIDE SEQUENCE [LARGE SCALE GENOMIC DNA]</scope>
    <source>
        <strain evidence="3">SpSt-876</strain>
    </source>
</reference>
<dbReference type="EMBL" id="DTLI01000020">
    <property type="protein sequence ID" value="HHS51391.1"/>
    <property type="molecule type" value="Genomic_DNA"/>
</dbReference>
<comment type="similarity">
    <text evidence="1">Belongs to the NAD(P)-dependent epimerase/dehydratase family.</text>
</comment>
<protein>
    <submittedName>
        <fullName evidence="3">NAD-dependent epimerase/dehydratase family protein</fullName>
    </submittedName>
</protein>
<organism evidence="3">
    <name type="scientific">candidate division WOR-3 bacterium</name>
    <dbReference type="NCBI Taxonomy" id="2052148"/>
    <lineage>
        <taxon>Bacteria</taxon>
        <taxon>Bacteria division WOR-3</taxon>
    </lineage>
</organism>
<name>A0A7C6A7X8_UNCW3</name>
<evidence type="ECO:0000259" key="2">
    <source>
        <dbReference type="Pfam" id="PF01370"/>
    </source>
</evidence>
<proteinExistence type="inferred from homology"/>
<sequence>MPIDYLLSVVRYPLSVLLSRSRFTVTVHGYLMDKVLITGGAGFIGSNLATVLLNLGYEVVIIDNLSTGRRENVPPKAKFYEVDIVNPLVNGVVFKEKPKVIFHLAALTDTTISEDSIRKDIKVNLIGTLNILRGARAANVEKFIFTSTAAVYGNSSSLPIKETAKTCPISPYGIGKLTCENYIRIFCEAEGIKYTILRYSNVYGPRQYPKGESGAIPIFIQKVLKGETPTLFGNGKQIRDYIYVDDVVSATQKAIARADAKILNVSTSIGTSTEKLYKMVVQKLCLNPPKGEPRQRFKQSRPGEIKKSILANSLAKRQLGWQPKIDLSTGIEKTIEWWREQKW</sequence>
<evidence type="ECO:0000313" key="3">
    <source>
        <dbReference type="EMBL" id="HHS51391.1"/>
    </source>
</evidence>
<dbReference type="PANTHER" id="PTHR43000">
    <property type="entry name" value="DTDP-D-GLUCOSE 4,6-DEHYDRATASE-RELATED"/>
    <property type="match status" value="1"/>
</dbReference>
<comment type="caution">
    <text evidence="3">The sequence shown here is derived from an EMBL/GenBank/DDBJ whole genome shotgun (WGS) entry which is preliminary data.</text>
</comment>